<reference evidence="2" key="1">
    <citation type="journal article" date="2019" name="Environ. Microbiol.">
        <title>Fungal ecological strategies reflected in gene transcription - a case study of two litter decomposers.</title>
        <authorList>
            <person name="Barbi F."/>
            <person name="Kohler A."/>
            <person name="Barry K."/>
            <person name="Baskaran P."/>
            <person name="Daum C."/>
            <person name="Fauchery L."/>
            <person name="Ihrmark K."/>
            <person name="Kuo A."/>
            <person name="LaButti K."/>
            <person name="Lipzen A."/>
            <person name="Morin E."/>
            <person name="Grigoriev I.V."/>
            <person name="Henrissat B."/>
            <person name="Lindahl B."/>
            <person name="Martin F."/>
        </authorList>
    </citation>
    <scope>NUCLEOTIDE SEQUENCE</scope>
    <source>
        <strain evidence="2">JB14</strain>
    </source>
</reference>
<dbReference type="AlphaFoldDB" id="A0A6A4HLI3"/>
<dbReference type="EMBL" id="ML769476">
    <property type="protein sequence ID" value="KAE9398893.1"/>
    <property type="molecule type" value="Genomic_DNA"/>
</dbReference>
<dbReference type="InterPro" id="IPR011032">
    <property type="entry name" value="GroES-like_sf"/>
</dbReference>
<dbReference type="InterPro" id="IPR036291">
    <property type="entry name" value="NAD(P)-bd_dom_sf"/>
</dbReference>
<dbReference type="CDD" id="cd08249">
    <property type="entry name" value="enoyl_reductase_like"/>
    <property type="match status" value="1"/>
</dbReference>
<dbReference type="InterPro" id="IPR013154">
    <property type="entry name" value="ADH-like_N"/>
</dbReference>
<proteinExistence type="predicted"/>
<dbReference type="InterPro" id="IPR047122">
    <property type="entry name" value="Trans-enoyl_RdTase-like"/>
</dbReference>
<protein>
    <submittedName>
        <fullName evidence="2">GroES-like protein</fullName>
    </submittedName>
</protein>
<dbReference type="SUPFAM" id="SSF51735">
    <property type="entry name" value="NAD(P)-binding Rossmann-fold domains"/>
    <property type="match status" value="1"/>
</dbReference>
<evidence type="ECO:0000259" key="1">
    <source>
        <dbReference type="SMART" id="SM00829"/>
    </source>
</evidence>
<gene>
    <name evidence="2" type="ORF">BT96DRAFT_714479</name>
</gene>
<name>A0A6A4HLI3_9AGAR</name>
<dbReference type="GO" id="GO:0016651">
    <property type="term" value="F:oxidoreductase activity, acting on NAD(P)H"/>
    <property type="evidence" value="ECO:0007669"/>
    <property type="project" value="InterPro"/>
</dbReference>
<dbReference type="Gene3D" id="3.90.180.10">
    <property type="entry name" value="Medium-chain alcohol dehydrogenases, catalytic domain"/>
    <property type="match status" value="1"/>
</dbReference>
<accession>A0A6A4HLI3</accession>
<keyword evidence="3" id="KW-1185">Reference proteome</keyword>
<dbReference type="SUPFAM" id="SSF50129">
    <property type="entry name" value="GroES-like"/>
    <property type="match status" value="1"/>
</dbReference>
<dbReference type="Pfam" id="PF08240">
    <property type="entry name" value="ADH_N"/>
    <property type="match status" value="1"/>
</dbReference>
<dbReference type="InterPro" id="IPR013149">
    <property type="entry name" value="ADH-like_C"/>
</dbReference>
<sequence>MTGEVQKALAIPSAEVPYTVVSIPIPPVGPKDVLVKVEAAGLNPSEWKFRRIMSRLGIVSYPQFPGTDGAGIITEVGLEVKSGLAKGDRIAFQGWYTEERTSFQQYALVHGDLAIKIPSTMSLLEACTIPLALCTAAFGLSLPSPPVELQPTYAVSEALAKPYSLRGGAGRKGFWEDGMENSATGEPIVILGGSSSVGQFTIQIAKYLGHSPVITTSSLKHVDYLKGLGATHVIDRHDSEEAIFSEIKTILNGAELLLVYDTVDSPHKQLHIDYLSPNGVFVNATAIEETVELKDGRKVVGTVGLVHLFNTLGIEMYKNLDKFLEKGIIKPTRIEKLSGGLEGIPDGLRRLEENKVSGFEASG</sequence>
<evidence type="ECO:0000313" key="3">
    <source>
        <dbReference type="Proteomes" id="UP000799118"/>
    </source>
</evidence>
<dbReference type="SMART" id="SM00829">
    <property type="entry name" value="PKS_ER"/>
    <property type="match status" value="1"/>
</dbReference>
<feature type="domain" description="Enoyl reductase (ER)" evidence="1">
    <location>
        <begin position="10"/>
        <end position="356"/>
    </location>
</feature>
<dbReference type="InterPro" id="IPR020843">
    <property type="entry name" value="ER"/>
</dbReference>
<dbReference type="PANTHER" id="PTHR45348">
    <property type="entry name" value="HYPOTHETICAL OXIDOREDUCTASE (EUROFUNG)"/>
    <property type="match status" value="1"/>
</dbReference>
<organism evidence="2 3">
    <name type="scientific">Gymnopus androsaceus JB14</name>
    <dbReference type="NCBI Taxonomy" id="1447944"/>
    <lineage>
        <taxon>Eukaryota</taxon>
        <taxon>Fungi</taxon>
        <taxon>Dikarya</taxon>
        <taxon>Basidiomycota</taxon>
        <taxon>Agaricomycotina</taxon>
        <taxon>Agaricomycetes</taxon>
        <taxon>Agaricomycetidae</taxon>
        <taxon>Agaricales</taxon>
        <taxon>Marasmiineae</taxon>
        <taxon>Omphalotaceae</taxon>
        <taxon>Gymnopus</taxon>
    </lineage>
</organism>
<evidence type="ECO:0000313" key="2">
    <source>
        <dbReference type="EMBL" id="KAE9398893.1"/>
    </source>
</evidence>
<dbReference type="Gene3D" id="3.40.50.720">
    <property type="entry name" value="NAD(P)-binding Rossmann-like Domain"/>
    <property type="match status" value="1"/>
</dbReference>
<dbReference type="PANTHER" id="PTHR45348:SF2">
    <property type="entry name" value="ZINC-TYPE ALCOHOL DEHYDROGENASE-LIKE PROTEIN C2E1P3.01"/>
    <property type="match status" value="1"/>
</dbReference>
<dbReference type="OrthoDB" id="3233595at2759"/>
<dbReference type="Pfam" id="PF00107">
    <property type="entry name" value="ADH_zinc_N"/>
    <property type="match status" value="1"/>
</dbReference>
<dbReference type="Proteomes" id="UP000799118">
    <property type="component" value="Unassembled WGS sequence"/>
</dbReference>